<dbReference type="AlphaFoldDB" id="A0A7W6FWK5"/>
<reference evidence="2 3" key="1">
    <citation type="submission" date="2020-08" db="EMBL/GenBank/DDBJ databases">
        <title>Genomic Encyclopedia of Type Strains, Phase IV (KMG-IV): sequencing the most valuable type-strain genomes for metagenomic binning, comparative biology and taxonomic classification.</title>
        <authorList>
            <person name="Goeker M."/>
        </authorList>
    </citation>
    <scope>NUCLEOTIDE SEQUENCE [LARGE SCALE GENOMIC DNA]</scope>
    <source>
        <strain evidence="2 3">DSM 27568</strain>
    </source>
</reference>
<accession>A0A7W6FWK5</accession>
<evidence type="ECO:0000313" key="2">
    <source>
        <dbReference type="EMBL" id="MBB3938444.1"/>
    </source>
</evidence>
<dbReference type="InterPro" id="IPR027304">
    <property type="entry name" value="Trigger_fact/SurA_dom_sf"/>
</dbReference>
<dbReference type="Proteomes" id="UP000561459">
    <property type="component" value="Unassembled WGS sequence"/>
</dbReference>
<proteinExistence type="predicted"/>
<name>A0A7W6FWK5_9SPHN</name>
<dbReference type="EMBL" id="JACIDY010000001">
    <property type="protein sequence ID" value="MBB3938444.1"/>
    <property type="molecule type" value="Genomic_DNA"/>
</dbReference>
<feature type="chain" id="PRO_5030618851" evidence="1">
    <location>
        <begin position="22"/>
        <end position="263"/>
    </location>
</feature>
<comment type="caution">
    <text evidence="2">The sequence shown here is derived from an EMBL/GenBank/DDBJ whole genome shotgun (WGS) entry which is preliminary data.</text>
</comment>
<gene>
    <name evidence="2" type="ORF">GGR39_000073</name>
</gene>
<organism evidence="2 3">
    <name type="scientific">Novosphingobium fluoreni</name>
    <dbReference type="NCBI Taxonomy" id="1391222"/>
    <lineage>
        <taxon>Bacteria</taxon>
        <taxon>Pseudomonadati</taxon>
        <taxon>Pseudomonadota</taxon>
        <taxon>Alphaproteobacteria</taxon>
        <taxon>Sphingomonadales</taxon>
        <taxon>Sphingomonadaceae</taxon>
        <taxon>Novosphingobium</taxon>
    </lineage>
</organism>
<keyword evidence="2" id="KW-0413">Isomerase</keyword>
<sequence>MISGFLRLAMISLLCGSTLTACGEKTPKGQVLAVVNGNEVTRRDLSGEAGAAGAGEDAAPAVLSGVIDRKLAAAEAQRLELDKTPQFTAQANRLQEVMLSRTLFDRWANEMPQPSKQAISAYIRANPQQFDNRKLFLVDRISTEAGAISKEELLPLQTNDDVSAALTEQKRSFQRAKTVVDSATLQPALFRQMNSIAPGYPLAITQNGELVILAVLEARDAPLPANQREAAAIASARKAFVQQKLSALRKSAKITYQPGFRPT</sequence>
<dbReference type="RefSeq" id="WP_183615406.1">
    <property type="nucleotide sequence ID" value="NZ_JACIDY010000001.1"/>
</dbReference>
<evidence type="ECO:0000313" key="3">
    <source>
        <dbReference type="Proteomes" id="UP000561459"/>
    </source>
</evidence>
<keyword evidence="3" id="KW-1185">Reference proteome</keyword>
<protein>
    <submittedName>
        <fullName evidence="2">EpsD family peptidyl-prolyl cis-trans isomerase</fullName>
    </submittedName>
</protein>
<dbReference type="GO" id="GO:0016853">
    <property type="term" value="F:isomerase activity"/>
    <property type="evidence" value="ECO:0007669"/>
    <property type="project" value="UniProtKB-KW"/>
</dbReference>
<dbReference type="SUPFAM" id="SSF109998">
    <property type="entry name" value="Triger factor/SurA peptide-binding domain-like"/>
    <property type="match status" value="1"/>
</dbReference>
<evidence type="ECO:0000256" key="1">
    <source>
        <dbReference type="SAM" id="SignalP"/>
    </source>
</evidence>
<dbReference type="PROSITE" id="PS51257">
    <property type="entry name" value="PROKAR_LIPOPROTEIN"/>
    <property type="match status" value="1"/>
</dbReference>
<keyword evidence="1" id="KW-0732">Signal</keyword>
<feature type="signal peptide" evidence="1">
    <location>
        <begin position="1"/>
        <end position="21"/>
    </location>
</feature>